<evidence type="ECO:0000256" key="2">
    <source>
        <dbReference type="SAM" id="Phobius"/>
    </source>
</evidence>
<dbReference type="EMBL" id="CAJPDQ010000020">
    <property type="protein sequence ID" value="CAF9923944.1"/>
    <property type="molecule type" value="Genomic_DNA"/>
</dbReference>
<keyword evidence="2" id="KW-0472">Membrane</keyword>
<dbReference type="OrthoDB" id="5215637at2759"/>
<protein>
    <submittedName>
        <fullName evidence="3">Uncharacterized protein</fullName>
    </submittedName>
</protein>
<keyword evidence="4" id="KW-1185">Reference proteome</keyword>
<reference evidence="3" key="1">
    <citation type="submission" date="2021-03" db="EMBL/GenBank/DDBJ databases">
        <authorList>
            <person name="Tagirdzhanova G."/>
        </authorList>
    </citation>
    <scope>NUCLEOTIDE SEQUENCE</scope>
</reference>
<keyword evidence="2" id="KW-1133">Transmembrane helix</keyword>
<proteinExistence type="predicted"/>
<feature type="region of interest" description="Disordered" evidence="1">
    <location>
        <begin position="74"/>
        <end position="132"/>
    </location>
</feature>
<gene>
    <name evidence="3" type="ORF">GOMPHAMPRED_003494</name>
</gene>
<dbReference type="AlphaFoldDB" id="A0A8H3FG50"/>
<sequence>MSDLKLSRGSCTDRSWNAFPCPHYCLDVSALNGGLALKSCDGVSLWSCNDCATSNFTLRPGEFRFSETQLAALDAPNLTNQNSTTSSTSASTSASSPASTAGTSTKPSLAESPSTSSSPDNVTCSAGKQTEGPNATVVGAAVGVSLGAVLLTVAALLVNERRKNVLLRHQLGPGPMRAQNQVPILSSPTSSMGIDKPLPLYVSPYNKPPSGYRNDGNNAPGFVHPGERFRPMQRSQIFGQAGGNHRSGVALVNELDGSSPSEMASPVDFR</sequence>
<evidence type="ECO:0000256" key="1">
    <source>
        <dbReference type="SAM" id="MobiDB-lite"/>
    </source>
</evidence>
<organism evidence="3 4">
    <name type="scientific">Gomphillus americanus</name>
    <dbReference type="NCBI Taxonomy" id="1940652"/>
    <lineage>
        <taxon>Eukaryota</taxon>
        <taxon>Fungi</taxon>
        <taxon>Dikarya</taxon>
        <taxon>Ascomycota</taxon>
        <taxon>Pezizomycotina</taxon>
        <taxon>Lecanoromycetes</taxon>
        <taxon>OSLEUM clade</taxon>
        <taxon>Ostropomycetidae</taxon>
        <taxon>Ostropales</taxon>
        <taxon>Graphidaceae</taxon>
        <taxon>Gomphilloideae</taxon>
        <taxon>Gomphillus</taxon>
    </lineage>
</organism>
<accession>A0A8H3FG50</accession>
<evidence type="ECO:0000313" key="3">
    <source>
        <dbReference type="EMBL" id="CAF9923944.1"/>
    </source>
</evidence>
<feature type="compositionally biased region" description="Polar residues" evidence="1">
    <location>
        <begin position="120"/>
        <end position="132"/>
    </location>
</feature>
<comment type="caution">
    <text evidence="3">The sequence shown here is derived from an EMBL/GenBank/DDBJ whole genome shotgun (WGS) entry which is preliminary data.</text>
</comment>
<keyword evidence="2" id="KW-0812">Transmembrane</keyword>
<evidence type="ECO:0000313" key="4">
    <source>
        <dbReference type="Proteomes" id="UP000664169"/>
    </source>
</evidence>
<dbReference type="Proteomes" id="UP000664169">
    <property type="component" value="Unassembled WGS sequence"/>
</dbReference>
<name>A0A8H3FG50_9LECA</name>
<feature type="compositionally biased region" description="Low complexity" evidence="1">
    <location>
        <begin position="83"/>
        <end position="119"/>
    </location>
</feature>
<feature type="transmembrane region" description="Helical" evidence="2">
    <location>
        <begin position="137"/>
        <end position="158"/>
    </location>
</feature>